<dbReference type="InterPro" id="IPR019787">
    <property type="entry name" value="Znf_PHD-finger"/>
</dbReference>
<keyword evidence="3" id="KW-0862">Zinc</keyword>
<dbReference type="PROSITE" id="PS51805">
    <property type="entry name" value="EPHD"/>
    <property type="match status" value="1"/>
</dbReference>
<dbReference type="PANTHER" id="PTHR13793">
    <property type="entry name" value="PHD FINGER PROTEINS"/>
    <property type="match status" value="1"/>
</dbReference>
<dbReference type="GeneID" id="109710793"/>
<evidence type="ECO:0000313" key="7">
    <source>
        <dbReference type="Proteomes" id="UP000515123"/>
    </source>
</evidence>
<proteinExistence type="predicted"/>
<dbReference type="GO" id="GO:0008270">
    <property type="term" value="F:zinc ion binding"/>
    <property type="evidence" value="ECO:0007669"/>
    <property type="project" value="UniProtKB-KW"/>
</dbReference>
<dbReference type="CDD" id="cd15492">
    <property type="entry name" value="PHD_BRPF_JADE_like"/>
    <property type="match status" value="1"/>
</dbReference>
<dbReference type="GO" id="GO:0006357">
    <property type="term" value="P:regulation of transcription by RNA polymerase II"/>
    <property type="evidence" value="ECO:0007669"/>
    <property type="project" value="TreeGrafter"/>
</dbReference>
<accession>A0A6P5F7A9</accession>
<evidence type="ECO:0000259" key="5">
    <source>
        <dbReference type="PROSITE" id="PS50016"/>
    </source>
</evidence>
<dbReference type="Proteomes" id="UP000515123">
    <property type="component" value="Linkage group 5"/>
</dbReference>
<evidence type="ECO:0000313" key="8">
    <source>
        <dbReference type="RefSeq" id="XP_020089140.1"/>
    </source>
</evidence>
<keyword evidence="1" id="KW-0479">Metal-binding</keyword>
<keyword evidence="2 4" id="KW-0863">Zinc-finger</keyword>
<dbReference type="InterPro" id="IPR013083">
    <property type="entry name" value="Znf_RING/FYVE/PHD"/>
</dbReference>
<dbReference type="InterPro" id="IPR001965">
    <property type="entry name" value="Znf_PHD"/>
</dbReference>
<evidence type="ECO:0000256" key="1">
    <source>
        <dbReference type="ARBA" id="ARBA00022723"/>
    </source>
</evidence>
<feature type="domain" description="PHD-type" evidence="5">
    <location>
        <begin position="105"/>
        <end position="158"/>
    </location>
</feature>
<organism evidence="7 8">
    <name type="scientific">Ananas comosus</name>
    <name type="common">Pineapple</name>
    <name type="synonym">Ananas ananas</name>
    <dbReference type="NCBI Taxonomy" id="4615"/>
    <lineage>
        <taxon>Eukaryota</taxon>
        <taxon>Viridiplantae</taxon>
        <taxon>Streptophyta</taxon>
        <taxon>Embryophyta</taxon>
        <taxon>Tracheophyta</taxon>
        <taxon>Spermatophyta</taxon>
        <taxon>Magnoliopsida</taxon>
        <taxon>Liliopsida</taxon>
        <taxon>Poales</taxon>
        <taxon>Bromeliaceae</taxon>
        <taxon>Bromelioideae</taxon>
        <taxon>Ananas</taxon>
    </lineage>
</organism>
<evidence type="ECO:0000259" key="6">
    <source>
        <dbReference type="PROSITE" id="PS51805"/>
    </source>
</evidence>
<sequence>MESATTVHDLPPSKRFKLLHSFDPHIQNPKSLPAKKRADLRDGTNPICLPAKKRVWAPLPLSPIKTPPQVAAVVVEEKPIKEEAAEAVVVAEEAVVVEEEDDDDGVICAVCRSTDGDPSDPIVFCDGCDLMVHALCYGNPLARSIPEGDWFCLRCDETKTKTKTKNAMESTTNCCLCSAEGGAVKPTVDGEWAHITCSLLVPEVFFHDPEGRDRIDCSRVPERRWRKRCYVCGSGRGCAIECSEPKCELGFHVSCGLDEGLCIEYKEGKRGAVVAGFCGDHTKLWEKQQLTGKFRIVAREDAPKRKARA</sequence>
<protein>
    <submittedName>
        <fullName evidence="8">Protein Jade-1-like</fullName>
    </submittedName>
</protein>
<dbReference type="PANTHER" id="PTHR13793:SF148">
    <property type="entry name" value="RING_FYVE_PHD ZINC FINGER SUPERFAMILY PROTEIN"/>
    <property type="match status" value="1"/>
</dbReference>
<reference evidence="8" key="2">
    <citation type="submission" date="2025-08" db="UniProtKB">
        <authorList>
            <consortium name="RefSeq"/>
        </authorList>
    </citation>
    <scope>IDENTIFICATION</scope>
    <source>
        <tissue evidence="8">Leaf</tissue>
    </source>
</reference>
<dbReference type="InterPro" id="IPR050701">
    <property type="entry name" value="Histone_Mod_Regulator"/>
</dbReference>
<feature type="domain" description="PHD-type" evidence="6">
    <location>
        <begin position="171"/>
        <end position="282"/>
    </location>
</feature>
<dbReference type="InterPro" id="IPR034732">
    <property type="entry name" value="EPHD"/>
</dbReference>
<evidence type="ECO:0000256" key="2">
    <source>
        <dbReference type="ARBA" id="ARBA00022771"/>
    </source>
</evidence>
<name>A0A6P5F7A9_ANACO</name>
<dbReference type="RefSeq" id="XP_020089140.1">
    <property type="nucleotide sequence ID" value="XM_020233551.1"/>
</dbReference>
<evidence type="ECO:0000256" key="4">
    <source>
        <dbReference type="PROSITE-ProRule" id="PRU00146"/>
    </source>
</evidence>
<evidence type="ECO:0000256" key="3">
    <source>
        <dbReference type="ARBA" id="ARBA00022833"/>
    </source>
</evidence>
<gene>
    <name evidence="8" type="primary">LOC109710793</name>
</gene>
<dbReference type="Pfam" id="PF00628">
    <property type="entry name" value="PHD"/>
    <property type="match status" value="1"/>
</dbReference>
<keyword evidence="7" id="KW-1185">Reference proteome</keyword>
<reference evidence="7" key="1">
    <citation type="journal article" date="2015" name="Nat. Genet.">
        <title>The pineapple genome and the evolution of CAM photosynthesis.</title>
        <authorList>
            <person name="Ming R."/>
            <person name="VanBuren R."/>
            <person name="Wai C.M."/>
            <person name="Tang H."/>
            <person name="Schatz M.C."/>
            <person name="Bowers J.E."/>
            <person name="Lyons E."/>
            <person name="Wang M.L."/>
            <person name="Chen J."/>
            <person name="Biggers E."/>
            <person name="Zhang J."/>
            <person name="Huang L."/>
            <person name="Zhang L."/>
            <person name="Miao W."/>
            <person name="Zhang J."/>
            <person name="Ye Z."/>
            <person name="Miao C."/>
            <person name="Lin Z."/>
            <person name="Wang H."/>
            <person name="Zhou H."/>
            <person name="Yim W.C."/>
            <person name="Priest H.D."/>
            <person name="Zheng C."/>
            <person name="Woodhouse M."/>
            <person name="Edger P.P."/>
            <person name="Guyot R."/>
            <person name="Guo H.B."/>
            <person name="Guo H."/>
            <person name="Zheng G."/>
            <person name="Singh R."/>
            <person name="Sharma A."/>
            <person name="Min X."/>
            <person name="Zheng Y."/>
            <person name="Lee H."/>
            <person name="Gurtowski J."/>
            <person name="Sedlazeck F.J."/>
            <person name="Harkess A."/>
            <person name="McKain M.R."/>
            <person name="Liao Z."/>
            <person name="Fang J."/>
            <person name="Liu J."/>
            <person name="Zhang X."/>
            <person name="Zhang Q."/>
            <person name="Hu W."/>
            <person name="Qin Y."/>
            <person name="Wang K."/>
            <person name="Chen L.Y."/>
            <person name="Shirley N."/>
            <person name="Lin Y.R."/>
            <person name="Liu L.Y."/>
            <person name="Hernandez A.G."/>
            <person name="Wright C.L."/>
            <person name="Bulone V."/>
            <person name="Tuskan G.A."/>
            <person name="Heath K."/>
            <person name="Zee F."/>
            <person name="Moore P.H."/>
            <person name="Sunkar R."/>
            <person name="Leebens-Mack J.H."/>
            <person name="Mockler T."/>
            <person name="Bennetzen J.L."/>
            <person name="Freeling M."/>
            <person name="Sankoff D."/>
            <person name="Paterson A.H."/>
            <person name="Zhu X."/>
            <person name="Yang X."/>
            <person name="Smith J.A."/>
            <person name="Cushman J.C."/>
            <person name="Paull R.E."/>
            <person name="Yu Q."/>
        </authorList>
    </citation>
    <scope>NUCLEOTIDE SEQUENCE [LARGE SCALE GENOMIC DNA]</scope>
    <source>
        <strain evidence="7">cv. F153</strain>
    </source>
</reference>
<dbReference type="OrthoDB" id="20839at2759"/>
<dbReference type="InterPro" id="IPR011011">
    <property type="entry name" value="Znf_FYVE_PHD"/>
</dbReference>
<dbReference type="Gene3D" id="3.30.40.10">
    <property type="entry name" value="Zinc/RING finger domain, C3HC4 (zinc finger)"/>
    <property type="match status" value="2"/>
</dbReference>
<dbReference type="AlphaFoldDB" id="A0A6P5F7A9"/>
<dbReference type="PROSITE" id="PS50016">
    <property type="entry name" value="ZF_PHD_2"/>
    <property type="match status" value="1"/>
</dbReference>
<dbReference type="SMART" id="SM00249">
    <property type="entry name" value="PHD"/>
    <property type="match status" value="2"/>
</dbReference>
<dbReference type="InterPro" id="IPR019786">
    <property type="entry name" value="Zinc_finger_PHD-type_CS"/>
</dbReference>
<dbReference type="SUPFAM" id="SSF57903">
    <property type="entry name" value="FYVE/PHD zinc finger"/>
    <property type="match status" value="1"/>
</dbReference>
<dbReference type="Gramene" id="Aco015254.1.mrna1">
    <property type="protein sequence ID" value="Aco015254.1.mrna1"/>
    <property type="gene ID" value="Aco015254.1.path1"/>
</dbReference>
<dbReference type="PROSITE" id="PS01359">
    <property type="entry name" value="ZF_PHD_1"/>
    <property type="match status" value="1"/>
</dbReference>
<dbReference type="Pfam" id="PF13832">
    <property type="entry name" value="zf-HC5HC2H_2"/>
    <property type="match status" value="1"/>
</dbReference>